<organism evidence="3 4">
    <name type="scientific">Parafrankia irregularis</name>
    <dbReference type="NCBI Taxonomy" id="795642"/>
    <lineage>
        <taxon>Bacteria</taxon>
        <taxon>Bacillati</taxon>
        <taxon>Actinomycetota</taxon>
        <taxon>Actinomycetes</taxon>
        <taxon>Frankiales</taxon>
        <taxon>Frankiaceae</taxon>
        <taxon>Parafrankia</taxon>
    </lineage>
</organism>
<sequence>MADRRRLLTVEVGAVLVEYVKLGSTGLEVSRVCLGCMSYGTPGQGTHPWSLDEEASRPFFERAVEAGVTFFDTANVYSLGRSEEITGRALRDFARRDEVVIATKVQGRMRRGANGAGLSRKVIMTEIDASLRRLGTDYIDLYQIHRWDDSTPIEETLEALHDVVRAGKARYIGASSMAAWQFAKALFVAERHGWTRFVSMQNHYNLLYREEEREMLPLCADQGIGVIPWSPLARGRLTRDWDTTTTRTETDAFARSLYHDDDRLIVDEVAKIAAERGVSRAQVALAWLVRNPVVVAPIVGATKPEHLDEAVAALDLVLTDDEAARLEAPYRTRPVAGISVPPRRAVASR</sequence>
<dbReference type="EMBL" id="FAOZ01000007">
    <property type="protein sequence ID" value="CUU56136.1"/>
    <property type="molecule type" value="Genomic_DNA"/>
</dbReference>
<keyword evidence="1" id="KW-0560">Oxidoreductase</keyword>
<dbReference type="Gene3D" id="3.20.20.100">
    <property type="entry name" value="NADP-dependent oxidoreductase domain"/>
    <property type="match status" value="1"/>
</dbReference>
<dbReference type="PANTHER" id="PTHR43364:SF4">
    <property type="entry name" value="NAD(P)-LINKED OXIDOREDUCTASE SUPERFAMILY PROTEIN"/>
    <property type="match status" value="1"/>
</dbReference>
<evidence type="ECO:0000313" key="3">
    <source>
        <dbReference type="EMBL" id="CUU56136.1"/>
    </source>
</evidence>
<dbReference type="CDD" id="cd19079">
    <property type="entry name" value="AKR_EcYajO-like"/>
    <property type="match status" value="1"/>
</dbReference>
<dbReference type="Proteomes" id="UP000198802">
    <property type="component" value="Unassembled WGS sequence"/>
</dbReference>
<evidence type="ECO:0000313" key="4">
    <source>
        <dbReference type="Proteomes" id="UP000198802"/>
    </source>
</evidence>
<accession>A0A0S4QMN9</accession>
<dbReference type="GO" id="GO:0005829">
    <property type="term" value="C:cytosol"/>
    <property type="evidence" value="ECO:0007669"/>
    <property type="project" value="TreeGrafter"/>
</dbReference>
<keyword evidence="4" id="KW-1185">Reference proteome</keyword>
<dbReference type="PANTHER" id="PTHR43364">
    <property type="entry name" value="NADH-SPECIFIC METHYLGLYOXAL REDUCTASE-RELATED"/>
    <property type="match status" value="1"/>
</dbReference>
<evidence type="ECO:0000256" key="1">
    <source>
        <dbReference type="ARBA" id="ARBA00023002"/>
    </source>
</evidence>
<reference evidence="4" key="1">
    <citation type="submission" date="2015-11" db="EMBL/GenBank/DDBJ databases">
        <authorList>
            <person name="Varghese N."/>
        </authorList>
    </citation>
    <scope>NUCLEOTIDE SEQUENCE [LARGE SCALE GENOMIC DNA]</scope>
    <source>
        <strain evidence="4">DSM 45899</strain>
    </source>
</reference>
<protein>
    <submittedName>
        <fullName evidence="3">Aryl-alcohol dehydrogenase (NADP+)</fullName>
    </submittedName>
</protein>
<gene>
    <name evidence="3" type="ORF">Ga0074812_10720</name>
</gene>
<dbReference type="SUPFAM" id="SSF51430">
    <property type="entry name" value="NAD(P)-linked oxidoreductase"/>
    <property type="match status" value="1"/>
</dbReference>
<dbReference type="PRINTS" id="PR00069">
    <property type="entry name" value="ALDKETRDTASE"/>
</dbReference>
<proteinExistence type="predicted"/>
<dbReference type="FunFam" id="3.20.20.100:FF:000004">
    <property type="entry name" value="Oxidoreductase, aldo/keto reductase"/>
    <property type="match status" value="1"/>
</dbReference>
<dbReference type="AlphaFoldDB" id="A0A0S4QMN9"/>
<dbReference type="InterPro" id="IPR050523">
    <property type="entry name" value="AKR_Detox_Biosynth"/>
</dbReference>
<name>A0A0S4QMN9_9ACTN</name>
<dbReference type="InterPro" id="IPR023210">
    <property type="entry name" value="NADP_OxRdtase_dom"/>
</dbReference>
<evidence type="ECO:0000259" key="2">
    <source>
        <dbReference type="Pfam" id="PF00248"/>
    </source>
</evidence>
<dbReference type="InterPro" id="IPR020471">
    <property type="entry name" value="AKR"/>
</dbReference>
<dbReference type="InterPro" id="IPR036812">
    <property type="entry name" value="NAD(P)_OxRdtase_dom_sf"/>
</dbReference>
<feature type="domain" description="NADP-dependent oxidoreductase" evidence="2">
    <location>
        <begin position="33"/>
        <end position="328"/>
    </location>
</feature>
<dbReference type="Pfam" id="PF00248">
    <property type="entry name" value="Aldo_ket_red"/>
    <property type="match status" value="1"/>
</dbReference>
<dbReference type="GO" id="GO:0016491">
    <property type="term" value="F:oxidoreductase activity"/>
    <property type="evidence" value="ECO:0007669"/>
    <property type="project" value="UniProtKB-KW"/>
</dbReference>